<gene>
    <name evidence="1" type="ORF">LOY88_003052</name>
</gene>
<comment type="caution">
    <text evidence="1">The sequence shown here is derived from an EMBL/GenBank/DDBJ whole genome shotgun (WGS) entry which is preliminary data.</text>
</comment>
<reference evidence="1" key="1">
    <citation type="journal article" date="2022" name="bioRxiv">
        <title>Population genetic analysis of Ophidiomyces ophidiicola, the causative agent of snake fungal disease, indicates recent introductions to the USA.</title>
        <authorList>
            <person name="Ladner J.T."/>
            <person name="Palmer J.M."/>
            <person name="Ettinger C.L."/>
            <person name="Stajich J.E."/>
            <person name="Farrell T.M."/>
            <person name="Glorioso B.M."/>
            <person name="Lawson B."/>
            <person name="Price S.J."/>
            <person name="Stengle A.G."/>
            <person name="Grear D.A."/>
            <person name="Lorch J.M."/>
        </authorList>
    </citation>
    <scope>NUCLEOTIDE SEQUENCE</scope>
    <source>
        <strain evidence="1">NWHC 24266-5</strain>
    </source>
</reference>
<protein>
    <submittedName>
        <fullName evidence="1">Uncharacterized protein</fullName>
    </submittedName>
</protein>
<name>A0ACB8UXG8_9EURO</name>
<organism evidence="1">
    <name type="scientific">Ophidiomyces ophidiicola</name>
    <dbReference type="NCBI Taxonomy" id="1387563"/>
    <lineage>
        <taxon>Eukaryota</taxon>
        <taxon>Fungi</taxon>
        <taxon>Dikarya</taxon>
        <taxon>Ascomycota</taxon>
        <taxon>Pezizomycotina</taxon>
        <taxon>Eurotiomycetes</taxon>
        <taxon>Eurotiomycetidae</taxon>
        <taxon>Onygenales</taxon>
        <taxon>Onygenaceae</taxon>
        <taxon>Ophidiomyces</taxon>
    </lineage>
</organism>
<evidence type="ECO:0000313" key="1">
    <source>
        <dbReference type="EMBL" id="KAI2387562.1"/>
    </source>
</evidence>
<sequence length="311" mass="34772">MPQVEFDSFLSDESSFYGDEEEIADLEDRATTFDPLHYWRTLHATYPAVVAASLQLADGNGKDSDLTHRPEILGTKLELRHAHDGREECRQPTESVTAFLQRLPPSTAKIGPWLFIGNRAFHAPVPQRIHAFQEKGLELLGEFEEQLLEIQPKDASKSSAGKAALTRKINIKRRKVEDSILQAARDNNITTGKWMLFRSVDKVDDAWKAVASATAQGLLGIEAKVSTDPEGSSPQSRLICIYTKDFREKEDIRRVLLKLVDLGLVSTGRGPATKPIYYKCDAYTHLDIMGGNKWGIKPGMYSSTDALAEKW</sequence>
<dbReference type="EMBL" id="JALBCA010000038">
    <property type="protein sequence ID" value="KAI2387562.1"/>
    <property type="molecule type" value="Genomic_DNA"/>
</dbReference>
<accession>A0ACB8UXG8</accession>
<proteinExistence type="predicted"/>